<name>A0AA36NB50_9DINO</name>
<evidence type="ECO:0000313" key="3">
    <source>
        <dbReference type="Proteomes" id="UP001178507"/>
    </source>
</evidence>
<keyword evidence="3" id="KW-1185">Reference proteome</keyword>
<dbReference type="Pfam" id="PF13676">
    <property type="entry name" value="TIR_2"/>
    <property type="match status" value="1"/>
</dbReference>
<dbReference type="InterPro" id="IPR035897">
    <property type="entry name" value="Toll_tir_struct_dom_sf"/>
</dbReference>
<protein>
    <recommendedName>
        <fullName evidence="1">TIR domain-containing protein</fullName>
    </recommendedName>
</protein>
<evidence type="ECO:0000259" key="1">
    <source>
        <dbReference type="Pfam" id="PF13676"/>
    </source>
</evidence>
<evidence type="ECO:0000313" key="2">
    <source>
        <dbReference type="EMBL" id="CAJ1405830.1"/>
    </source>
</evidence>
<organism evidence="2 3">
    <name type="scientific">Effrenium voratum</name>
    <dbReference type="NCBI Taxonomy" id="2562239"/>
    <lineage>
        <taxon>Eukaryota</taxon>
        <taxon>Sar</taxon>
        <taxon>Alveolata</taxon>
        <taxon>Dinophyceae</taxon>
        <taxon>Suessiales</taxon>
        <taxon>Symbiodiniaceae</taxon>
        <taxon>Effrenium</taxon>
    </lineage>
</organism>
<proteinExistence type="predicted"/>
<comment type="caution">
    <text evidence="2">The sequence shown here is derived from an EMBL/GenBank/DDBJ whole genome shotgun (WGS) entry which is preliminary data.</text>
</comment>
<dbReference type="Gene3D" id="3.40.50.10140">
    <property type="entry name" value="Toll/interleukin-1 receptor homology (TIR) domain"/>
    <property type="match status" value="1"/>
</dbReference>
<reference evidence="2" key="1">
    <citation type="submission" date="2023-08" db="EMBL/GenBank/DDBJ databases">
        <authorList>
            <person name="Chen Y."/>
            <person name="Shah S."/>
            <person name="Dougan E. K."/>
            <person name="Thang M."/>
            <person name="Chan C."/>
        </authorList>
    </citation>
    <scope>NUCLEOTIDE SEQUENCE</scope>
</reference>
<dbReference type="InterPro" id="IPR000157">
    <property type="entry name" value="TIR_dom"/>
</dbReference>
<sequence>MPIPSSALASIRAGEHESDAIKLSWPVAPLSPRIAEAKASLMQDDQVSNLQETRLGLDIFDIANSTDAEWAAKIGTASAALRSREVSEVDSMPDVRFADCKWDFFLSYMPEGEEAIHEIHEALPERFQGATCWLDSQQGSWDRSVRSGIAYSRNVVVFLTRGATESEKWQREMAIALEAKRNIVLFGETDEKKGKPSIDELIHQCPQNLKCIFHQNVIIPYFSDPAFRSVSFDKMARVLAQNPELESLRAPKQKKKDMVYFHLGHDAEDAEVFPIIFRRFAAVCGLPLPGSSTWAIRWSKL</sequence>
<dbReference type="EMBL" id="CAUJNA010003605">
    <property type="protein sequence ID" value="CAJ1405830.1"/>
    <property type="molecule type" value="Genomic_DNA"/>
</dbReference>
<gene>
    <name evidence="2" type="ORF">EVOR1521_LOCUS27947</name>
</gene>
<feature type="domain" description="TIR" evidence="1">
    <location>
        <begin position="104"/>
        <end position="186"/>
    </location>
</feature>
<dbReference type="SUPFAM" id="SSF52200">
    <property type="entry name" value="Toll/Interleukin receptor TIR domain"/>
    <property type="match status" value="1"/>
</dbReference>
<dbReference type="AlphaFoldDB" id="A0AA36NB50"/>
<dbReference type="GO" id="GO:0007165">
    <property type="term" value="P:signal transduction"/>
    <property type="evidence" value="ECO:0007669"/>
    <property type="project" value="InterPro"/>
</dbReference>
<accession>A0AA36NB50</accession>
<dbReference type="Proteomes" id="UP001178507">
    <property type="component" value="Unassembled WGS sequence"/>
</dbReference>